<proteinExistence type="predicted"/>
<protein>
    <recommendedName>
        <fullName evidence="3">Restriction endonuclease</fullName>
    </recommendedName>
</protein>
<dbReference type="REBASE" id="288628">
    <property type="entry name" value="Cje11951ORF1118P"/>
</dbReference>
<evidence type="ECO:0000313" key="2">
    <source>
        <dbReference type="Proteomes" id="UP000275504"/>
    </source>
</evidence>
<organism evidence="1 2">
    <name type="scientific">Campylobacter jejuni subsp. doylei</name>
    <dbReference type="NCBI Taxonomy" id="32021"/>
    <lineage>
        <taxon>Bacteria</taxon>
        <taxon>Pseudomonadati</taxon>
        <taxon>Campylobacterota</taxon>
        <taxon>Epsilonproteobacteria</taxon>
        <taxon>Campylobacterales</taxon>
        <taxon>Campylobacteraceae</taxon>
        <taxon>Campylobacter</taxon>
    </lineage>
</organism>
<dbReference type="EMBL" id="LR134359">
    <property type="protein sequence ID" value="VEG61987.1"/>
    <property type="molecule type" value="Genomic_DNA"/>
</dbReference>
<accession>A0A3S4S4D2</accession>
<reference evidence="1 2" key="1">
    <citation type="submission" date="2018-12" db="EMBL/GenBank/DDBJ databases">
        <authorList>
            <consortium name="Pathogen Informatics"/>
        </authorList>
    </citation>
    <scope>NUCLEOTIDE SEQUENCE [LARGE SCALE GENOMIC DNA]</scope>
    <source>
        <strain evidence="1 2">NCTC11951</strain>
    </source>
</reference>
<dbReference type="Proteomes" id="UP000275504">
    <property type="component" value="Chromosome"/>
</dbReference>
<evidence type="ECO:0008006" key="3">
    <source>
        <dbReference type="Google" id="ProtNLM"/>
    </source>
</evidence>
<name>A0A3S4S4D2_CAMJU</name>
<sequence length="398" mass="46886">MENAIKEFLNKNDYDIRKSHSARWIDQKCTCDVLCIIADCILEYVNSDINTNFSISDIWNNQYTKENVESLFSKPDLNSKSSKNEYDKFFSQPINLLVYSGVIKFIEKESNMKIFSIQNLSLLEYISIRDTNSLLFLQLYIEKVLKDSNLYVYFNDFLSFQNKASFKKLKEKFIDFVIKNTPINTATECSRIFTKILNPLAFKYRKNGVRRGVMSNTIITFDELKYNRLNFRDVFSGKEKSDTRTEHNKKYIQLNIKYNIQKAKRIVSKYNEKYNNGLSEILNSEDKTKATQIHHIFPASDFPIISDYIENLIALTPNQHFLQAHPKNNTRYISRDFQYICLVSKMDMIIKDTTHTYSFNNYRYVLNIGLNTKDFASIEDCDLLIEKLDCYYSDCKVN</sequence>
<gene>
    <name evidence="1" type="ORF">NCTC11951_01117</name>
</gene>
<evidence type="ECO:0000313" key="1">
    <source>
        <dbReference type="EMBL" id="VEG61987.1"/>
    </source>
</evidence>
<dbReference type="AlphaFoldDB" id="A0A3S4S4D2"/>